<dbReference type="OrthoDB" id="9923710at2"/>
<keyword evidence="1" id="KW-1133">Transmembrane helix</keyword>
<dbReference type="RefSeq" id="WP_034639914.1">
    <property type="nucleotide sequence ID" value="NZ_CBCSJC010000012.1"/>
</dbReference>
<keyword evidence="1" id="KW-0472">Membrane</keyword>
<dbReference type="EMBL" id="JOTN01000011">
    <property type="protein sequence ID" value="KEK18757.1"/>
    <property type="molecule type" value="Genomic_DNA"/>
</dbReference>
<evidence type="ECO:0000313" key="3">
    <source>
        <dbReference type="Proteomes" id="UP000027822"/>
    </source>
</evidence>
<dbReference type="Proteomes" id="UP000027822">
    <property type="component" value="Unassembled WGS sequence"/>
</dbReference>
<proteinExistence type="predicted"/>
<keyword evidence="3" id="KW-1185">Reference proteome</keyword>
<name>A0A073JX15_9BACI</name>
<comment type="caution">
    <text evidence="2">The sequence shown here is derived from an EMBL/GenBank/DDBJ whole genome shotgun (WGS) entry which is preliminary data.</text>
</comment>
<reference evidence="2 3" key="1">
    <citation type="submission" date="2014-06" db="EMBL/GenBank/DDBJ databases">
        <title>Draft genome sequence of Bacillus manliponensis JCM 15802 (MCCC 1A00708).</title>
        <authorList>
            <person name="Lai Q."/>
            <person name="Liu Y."/>
            <person name="Shao Z."/>
        </authorList>
    </citation>
    <scope>NUCLEOTIDE SEQUENCE [LARGE SCALE GENOMIC DNA]</scope>
    <source>
        <strain evidence="2 3">JCM 15802</strain>
    </source>
</reference>
<keyword evidence="1" id="KW-0812">Transmembrane</keyword>
<dbReference type="AlphaFoldDB" id="A0A073JX15"/>
<protein>
    <recommendedName>
        <fullName evidence="4">Group-specific protein</fullName>
    </recommendedName>
</protein>
<evidence type="ECO:0000313" key="2">
    <source>
        <dbReference type="EMBL" id="KEK18757.1"/>
    </source>
</evidence>
<gene>
    <name evidence="2" type="ORF">BAMA_02980</name>
</gene>
<organism evidence="2 3">
    <name type="scientific">Bacillus manliponensis</name>
    <dbReference type="NCBI Taxonomy" id="574376"/>
    <lineage>
        <taxon>Bacteria</taxon>
        <taxon>Bacillati</taxon>
        <taxon>Bacillota</taxon>
        <taxon>Bacilli</taxon>
        <taxon>Bacillales</taxon>
        <taxon>Bacillaceae</taxon>
        <taxon>Bacillus</taxon>
        <taxon>Bacillus cereus group</taxon>
    </lineage>
</organism>
<evidence type="ECO:0000256" key="1">
    <source>
        <dbReference type="SAM" id="Phobius"/>
    </source>
</evidence>
<feature type="transmembrane region" description="Helical" evidence="1">
    <location>
        <begin position="7"/>
        <end position="32"/>
    </location>
</feature>
<dbReference type="STRING" id="574376.BAMA_02980"/>
<feature type="transmembrane region" description="Helical" evidence="1">
    <location>
        <begin position="52"/>
        <end position="73"/>
    </location>
</feature>
<evidence type="ECO:0008006" key="4">
    <source>
        <dbReference type="Google" id="ProtNLM"/>
    </source>
</evidence>
<accession>A0A073JX15</accession>
<sequence length="82" mass="9526">MNYLGYIIQFVMSLCGFFIFLFFSGTASQGVIQYKENPTVVDYILHAFEVSSYPYIACVFLLWMIAVIVIFFAKKQREEEVS</sequence>